<evidence type="ECO:0000259" key="2">
    <source>
        <dbReference type="Pfam" id="PF13006"/>
    </source>
</evidence>
<dbReference type="AlphaFoldDB" id="A0AAU2JRZ1"/>
<dbReference type="EMBL" id="CP108264">
    <property type="protein sequence ID" value="WTU74691.1"/>
    <property type="molecule type" value="Genomic_DNA"/>
</dbReference>
<gene>
    <name evidence="3" type="ORF">OG327_15995</name>
</gene>
<feature type="region of interest" description="Disordered" evidence="1">
    <location>
        <begin position="352"/>
        <end position="386"/>
    </location>
</feature>
<reference evidence="3" key="1">
    <citation type="submission" date="2022-10" db="EMBL/GenBank/DDBJ databases">
        <title>The complete genomes of actinobacterial strains from the NBC collection.</title>
        <authorList>
            <person name="Joergensen T.S."/>
            <person name="Alvarez Arevalo M."/>
            <person name="Sterndorff E.B."/>
            <person name="Faurdal D."/>
            <person name="Vuksanovic O."/>
            <person name="Mourched A.-S."/>
            <person name="Charusanti P."/>
            <person name="Shaw S."/>
            <person name="Blin K."/>
            <person name="Weber T."/>
        </authorList>
    </citation>
    <scope>NUCLEOTIDE SEQUENCE</scope>
    <source>
        <strain evidence="3">NBC_00049</strain>
    </source>
</reference>
<name>A0AAU2JRZ1_9ACTN</name>
<protein>
    <submittedName>
        <fullName evidence="3">Transposase domain-containing protein</fullName>
    </submittedName>
</protein>
<feature type="domain" description="Transposase IS4 N-terminal" evidence="2">
    <location>
        <begin position="17"/>
        <end position="110"/>
    </location>
</feature>
<accession>A0AAU2JRZ1</accession>
<sequence>MAPRQNERLADGIAAALLTWAFPPSLVDDVVAAAGRTEQRSRTLSARTMVYYVLAMWLYPSAGYEEVLRRLMLGLSRKHHWAHDWRMPSPSALTQARRRLGPAPLRLLFRTVAARAPEHALRGVRRPIALDVVTLGVADTPANREHFGTAPTGAGGAGPRVRVAALGHCGTRAVLDAALGPPALGEPDLAGDLLPALGKGSLLLAGLETLSVALWRKAAATGADLLWRAGADWSLPVVRVLADGSYLSRLAEPAAPGAAPAAALPVRVISYAGREGSVDRLVTTMLAPDEAAASGLIHAHRTRWRLSDTLGDISADGLPEVDLLRSRCPELVEQEIWAMLLIHHAVRGLLVDPRDPSRRSEEDPANPVRPVRLIQPDRLSPDPRSC</sequence>
<dbReference type="Pfam" id="PF13006">
    <property type="entry name" value="Nterm_IS4"/>
    <property type="match status" value="1"/>
</dbReference>
<organism evidence="3">
    <name type="scientific">Streptomyces sp. NBC_00049</name>
    <dbReference type="NCBI Taxonomy" id="2903617"/>
    <lineage>
        <taxon>Bacteria</taxon>
        <taxon>Bacillati</taxon>
        <taxon>Actinomycetota</taxon>
        <taxon>Actinomycetes</taxon>
        <taxon>Kitasatosporales</taxon>
        <taxon>Streptomycetaceae</taxon>
        <taxon>Streptomyces</taxon>
    </lineage>
</organism>
<evidence type="ECO:0000256" key="1">
    <source>
        <dbReference type="SAM" id="MobiDB-lite"/>
    </source>
</evidence>
<dbReference type="InterPro" id="IPR024473">
    <property type="entry name" value="Transposases_IS4_N"/>
</dbReference>
<evidence type="ECO:0000313" key="3">
    <source>
        <dbReference type="EMBL" id="WTU74691.1"/>
    </source>
</evidence>
<feature type="compositionally biased region" description="Basic and acidic residues" evidence="1">
    <location>
        <begin position="352"/>
        <end position="362"/>
    </location>
</feature>
<proteinExistence type="predicted"/>